<dbReference type="Proteomes" id="UP001165101">
    <property type="component" value="Unassembled WGS sequence"/>
</dbReference>
<name>A0ACB5U4J5_CANBO</name>
<reference evidence="1" key="1">
    <citation type="submission" date="2023-04" db="EMBL/GenBank/DDBJ databases">
        <title>Candida boidinii NBRC 1967.</title>
        <authorList>
            <person name="Ichikawa N."/>
            <person name="Sato H."/>
            <person name="Tonouchi N."/>
        </authorList>
    </citation>
    <scope>NUCLEOTIDE SEQUENCE</scope>
    <source>
        <strain evidence="1">NBRC 1967</strain>
    </source>
</reference>
<proteinExistence type="predicted"/>
<protein>
    <submittedName>
        <fullName evidence="1">Unnamed protein product</fullName>
    </submittedName>
</protein>
<evidence type="ECO:0000313" key="2">
    <source>
        <dbReference type="Proteomes" id="UP001165101"/>
    </source>
</evidence>
<keyword evidence="2" id="KW-1185">Reference proteome</keyword>
<dbReference type="EMBL" id="BSXV01005030">
    <property type="protein sequence ID" value="GMF01623.1"/>
    <property type="molecule type" value="Genomic_DNA"/>
</dbReference>
<organism evidence="1 2">
    <name type="scientific">Candida boidinii</name>
    <name type="common">Yeast</name>
    <dbReference type="NCBI Taxonomy" id="5477"/>
    <lineage>
        <taxon>Eukaryota</taxon>
        <taxon>Fungi</taxon>
        <taxon>Dikarya</taxon>
        <taxon>Ascomycota</taxon>
        <taxon>Saccharomycotina</taxon>
        <taxon>Pichiomycetes</taxon>
        <taxon>Pichiales</taxon>
        <taxon>Pichiaceae</taxon>
        <taxon>Ogataea</taxon>
        <taxon>Ogataea/Candida clade</taxon>
    </lineage>
</organism>
<evidence type="ECO:0000313" key="1">
    <source>
        <dbReference type="EMBL" id="GMF01623.1"/>
    </source>
</evidence>
<gene>
    <name evidence="1" type="ORF">Cboi01_000589200</name>
</gene>
<comment type="caution">
    <text evidence="1">The sequence shown here is derived from an EMBL/GenBank/DDBJ whole genome shotgun (WGS) entry which is preliminary data.</text>
</comment>
<accession>A0ACB5U4J5</accession>
<sequence>MGRLIGLELYNFKSYRGLSSIGFGTSHFTSIIGPNGSGKSNMMDAISFVLGIRSNHLRSSRLKDLIYRGRVMKSNLAGSKNADAIEVDDIANESEDDNMEQDDNDEEDIEDENLKLMLWQFMRNQMVKF</sequence>